<accession>A0A813MX75</accession>
<dbReference type="SMART" id="SM00652">
    <property type="entry name" value="eIF1a"/>
    <property type="match status" value="1"/>
</dbReference>
<keyword evidence="1" id="KW-0396">Initiation factor</keyword>
<dbReference type="CDD" id="cd05793">
    <property type="entry name" value="S1_IF1A"/>
    <property type="match status" value="1"/>
</dbReference>
<dbReference type="Pfam" id="PF01176">
    <property type="entry name" value="eIF-1a"/>
    <property type="match status" value="1"/>
</dbReference>
<dbReference type="AlphaFoldDB" id="A0A813MX75"/>
<organism evidence="5 6">
    <name type="scientific">Brachionus calyciflorus</name>
    <dbReference type="NCBI Taxonomy" id="104777"/>
    <lineage>
        <taxon>Eukaryota</taxon>
        <taxon>Metazoa</taxon>
        <taxon>Spiralia</taxon>
        <taxon>Gnathifera</taxon>
        <taxon>Rotifera</taxon>
        <taxon>Eurotatoria</taxon>
        <taxon>Monogononta</taxon>
        <taxon>Pseudotrocha</taxon>
        <taxon>Ploima</taxon>
        <taxon>Brachionidae</taxon>
        <taxon>Brachionus</taxon>
    </lineage>
</organism>
<comment type="similarity">
    <text evidence="2">Belongs to the eIF-1A family.</text>
</comment>
<dbReference type="NCBIfam" id="TIGR00523">
    <property type="entry name" value="eIF-1A"/>
    <property type="match status" value="1"/>
</dbReference>
<reference evidence="5" key="1">
    <citation type="submission" date="2021-02" db="EMBL/GenBank/DDBJ databases">
        <authorList>
            <person name="Nowell W R."/>
        </authorList>
    </citation>
    <scope>NUCLEOTIDE SEQUENCE</scope>
    <source>
        <strain evidence="5">Ploen Becks lab</strain>
    </source>
</reference>
<dbReference type="PROSITE" id="PS50832">
    <property type="entry name" value="S1_IF1_TYPE"/>
    <property type="match status" value="1"/>
</dbReference>
<dbReference type="Proteomes" id="UP000663879">
    <property type="component" value="Unassembled WGS sequence"/>
</dbReference>
<dbReference type="Gene3D" id="2.40.50.140">
    <property type="entry name" value="Nucleic acid-binding proteins"/>
    <property type="match status" value="1"/>
</dbReference>
<proteinExistence type="inferred from homology"/>
<evidence type="ECO:0000256" key="2">
    <source>
        <dbReference type="RuleBase" id="RU004364"/>
    </source>
</evidence>
<dbReference type="InterPro" id="IPR006196">
    <property type="entry name" value="RNA-binding_domain_S1_IF1"/>
</dbReference>
<keyword evidence="1" id="KW-0648">Protein biosynthesis</keyword>
<dbReference type="HAMAP" id="MF_00216">
    <property type="entry name" value="aIF_1A"/>
    <property type="match status" value="1"/>
</dbReference>
<evidence type="ECO:0000313" key="6">
    <source>
        <dbReference type="Proteomes" id="UP000663879"/>
    </source>
</evidence>
<feature type="compositionally biased region" description="Acidic residues" evidence="3">
    <location>
        <begin position="165"/>
        <end position="181"/>
    </location>
</feature>
<evidence type="ECO:0000259" key="4">
    <source>
        <dbReference type="PROSITE" id="PS50832"/>
    </source>
</evidence>
<dbReference type="InterPro" id="IPR001253">
    <property type="entry name" value="TIF_eIF-1A"/>
</dbReference>
<dbReference type="GO" id="GO:0003723">
    <property type="term" value="F:RNA binding"/>
    <property type="evidence" value="ECO:0007669"/>
    <property type="project" value="InterPro"/>
</dbReference>
<evidence type="ECO:0000256" key="3">
    <source>
        <dbReference type="SAM" id="MobiDB-lite"/>
    </source>
</evidence>
<keyword evidence="6" id="KW-1185">Reference proteome</keyword>
<comment type="caution">
    <text evidence="5">The sequence shown here is derived from an EMBL/GenBank/DDBJ whole genome shotgun (WGS) entry which is preliminary data.</text>
</comment>
<gene>
    <name evidence="5" type="ORF">OXX778_LOCUS2679</name>
</gene>
<dbReference type="EMBL" id="CAJNOC010000215">
    <property type="protein sequence ID" value="CAF0728469.1"/>
    <property type="molecule type" value="Genomic_DNA"/>
</dbReference>
<dbReference type="GO" id="GO:0003743">
    <property type="term" value="F:translation initiation factor activity"/>
    <property type="evidence" value="ECO:0007669"/>
    <property type="project" value="UniProtKB-UniRule"/>
</dbReference>
<dbReference type="PANTHER" id="PTHR21668">
    <property type="entry name" value="EIF-1A"/>
    <property type="match status" value="1"/>
</dbReference>
<evidence type="ECO:0000313" key="5">
    <source>
        <dbReference type="EMBL" id="CAF0728469.1"/>
    </source>
</evidence>
<protein>
    <recommendedName>
        <fullName evidence="4">S1-like domain-containing protein</fullName>
    </recommendedName>
</protein>
<sequence>MPKNKGKGGKNRRRGKNENEDFKRELIIAEPGQTYAKVTKMLGSSNLEAMCADNQRRLCHIRGKMNKKVWINMGDIILVGVRDFQDDKADVILKYTGDEARILRKKGQIPEFLATEDSGFGQEQVGDDIYFAHVSDEESDEDKNEEFFGRGNLNKDSTVGYDSSELSDDEQEEEHEESDDE</sequence>
<dbReference type="OrthoDB" id="274995at2759"/>
<feature type="domain" description="S1-like" evidence="4">
    <location>
        <begin position="22"/>
        <end position="96"/>
    </location>
</feature>
<name>A0A813MX75_9BILA</name>
<evidence type="ECO:0000256" key="1">
    <source>
        <dbReference type="PROSITE-ProRule" id="PRU00181"/>
    </source>
</evidence>
<feature type="region of interest" description="Disordered" evidence="3">
    <location>
        <begin position="1"/>
        <end position="23"/>
    </location>
</feature>
<feature type="region of interest" description="Disordered" evidence="3">
    <location>
        <begin position="135"/>
        <end position="181"/>
    </location>
</feature>
<dbReference type="SUPFAM" id="SSF50249">
    <property type="entry name" value="Nucleic acid-binding proteins"/>
    <property type="match status" value="1"/>
</dbReference>
<feature type="compositionally biased region" description="Basic residues" evidence="3">
    <location>
        <begin position="1"/>
        <end position="15"/>
    </location>
</feature>
<dbReference type="InterPro" id="IPR012340">
    <property type="entry name" value="NA-bd_OB-fold"/>
</dbReference>